<dbReference type="Proteomes" id="UP000245956">
    <property type="component" value="Unassembled WGS sequence"/>
</dbReference>
<reference evidence="1 2" key="1">
    <citation type="journal article" date="2016" name="Front. Microbiol.">
        <title>Genome and transcriptome sequences reveal the specific parasitism of the nematophagous Purpureocillium lilacinum 36-1.</title>
        <authorList>
            <person name="Xie J."/>
            <person name="Li S."/>
            <person name="Mo C."/>
            <person name="Xiao X."/>
            <person name="Peng D."/>
            <person name="Wang G."/>
            <person name="Xiao Y."/>
        </authorList>
    </citation>
    <scope>NUCLEOTIDE SEQUENCE [LARGE SCALE GENOMIC DNA]</scope>
    <source>
        <strain evidence="1 2">36-1</strain>
    </source>
</reference>
<accession>A0A2U3E732</accession>
<comment type="caution">
    <text evidence="1">The sequence shown here is derived from an EMBL/GenBank/DDBJ whole genome shotgun (WGS) entry which is preliminary data.</text>
</comment>
<dbReference type="EMBL" id="LCWV01000009">
    <property type="protein sequence ID" value="PWI70320.1"/>
    <property type="molecule type" value="Genomic_DNA"/>
</dbReference>
<evidence type="ECO:0000313" key="1">
    <source>
        <dbReference type="EMBL" id="PWI70320.1"/>
    </source>
</evidence>
<evidence type="ECO:0000313" key="2">
    <source>
        <dbReference type="Proteomes" id="UP000245956"/>
    </source>
</evidence>
<name>A0A2U3E732_PURLI</name>
<dbReference type="AlphaFoldDB" id="A0A2U3E732"/>
<gene>
    <name evidence="1" type="ORF">PCL_12719</name>
</gene>
<organism evidence="1 2">
    <name type="scientific">Purpureocillium lilacinum</name>
    <name type="common">Paecilomyces lilacinus</name>
    <dbReference type="NCBI Taxonomy" id="33203"/>
    <lineage>
        <taxon>Eukaryota</taxon>
        <taxon>Fungi</taxon>
        <taxon>Dikarya</taxon>
        <taxon>Ascomycota</taxon>
        <taxon>Pezizomycotina</taxon>
        <taxon>Sordariomycetes</taxon>
        <taxon>Hypocreomycetidae</taxon>
        <taxon>Hypocreales</taxon>
        <taxon>Ophiocordycipitaceae</taxon>
        <taxon>Purpureocillium</taxon>
    </lineage>
</organism>
<sequence length="222" mass="23196">MPAAPASHAESGRVLQSVRLEDPGATTDTLQGMPSSFADTYWAGGRLMTIAALNCPCCPVQGLQSDTKAPVPDLALQEPRLAYQHEMEIHKPSQPPGLPRFSIKRRMGPVSWSAVGGGLPYRMGNTPGTARAQQGTLQDSECLALQAALLKSAPRLPNGAVLLPWLLDGLHARTGLTGTPIEDGGLCGIAQTNPASHGGTRAGVRTGARRGPLLVRAARGSQ</sequence>
<proteinExistence type="predicted"/>
<protein>
    <submittedName>
        <fullName evidence="1">Uncharacterized protein</fullName>
    </submittedName>
</protein>